<sequence length="167" mass="19347">MYVDEKKKVLFVIGMEHKLEHLIKQVPHINPEDIKVLQCYGPVISQPFGDLMRDIIVSVYQENVEEIFVAGTKDDQKNTRDVLNKIYENKGLQKKIQTLNYLSKNCMPEFPEGNISEWLEGHALTDGVQNSVNIIRDHPLMPSHVKVHELLIEKENEKLIRPTIYIS</sequence>
<comment type="similarity">
    <text evidence="1">Belongs to the beta-class carbonic anhydrase family.</text>
</comment>
<name>A0ABT0WFK1_9BACI</name>
<accession>A0ABT0WFK1</accession>
<organism evidence="2 3">
    <name type="scientific">Neobacillus pocheonensis</name>
    <dbReference type="NCBI Taxonomy" id="363869"/>
    <lineage>
        <taxon>Bacteria</taxon>
        <taxon>Bacillati</taxon>
        <taxon>Bacillota</taxon>
        <taxon>Bacilli</taxon>
        <taxon>Bacillales</taxon>
        <taxon>Bacillaceae</taxon>
        <taxon>Neobacillus</taxon>
    </lineage>
</organism>
<dbReference type="InterPro" id="IPR001765">
    <property type="entry name" value="Carbonic_anhydrase"/>
</dbReference>
<dbReference type="EMBL" id="JAMQCR010000002">
    <property type="protein sequence ID" value="MCM2534830.1"/>
    <property type="molecule type" value="Genomic_DNA"/>
</dbReference>
<protein>
    <submittedName>
        <fullName evidence="2">Carbonic anhydrase</fullName>
    </submittedName>
</protein>
<comment type="caution">
    <text evidence="2">The sequence shown here is derived from an EMBL/GenBank/DDBJ whole genome shotgun (WGS) entry which is preliminary data.</text>
</comment>
<dbReference type="PANTHER" id="PTHR43175:SF1">
    <property type="entry name" value="CARBONIC ANHYDRASE-LIKE PROTEIN YBCF-RELATED"/>
    <property type="match status" value="1"/>
</dbReference>
<evidence type="ECO:0000313" key="2">
    <source>
        <dbReference type="EMBL" id="MCM2534830.1"/>
    </source>
</evidence>
<gene>
    <name evidence="2" type="ORF">NDK43_23920</name>
</gene>
<evidence type="ECO:0000313" key="3">
    <source>
        <dbReference type="Proteomes" id="UP001523262"/>
    </source>
</evidence>
<dbReference type="InterPro" id="IPR036874">
    <property type="entry name" value="Carbonic_anhydrase_sf"/>
</dbReference>
<proteinExistence type="inferred from homology"/>
<keyword evidence="3" id="KW-1185">Reference proteome</keyword>
<dbReference type="PANTHER" id="PTHR43175">
    <property type="entry name" value="CARBONIC ANHYDRASE"/>
    <property type="match status" value="1"/>
</dbReference>
<evidence type="ECO:0000256" key="1">
    <source>
        <dbReference type="ARBA" id="ARBA00006217"/>
    </source>
</evidence>
<dbReference type="Gene3D" id="3.40.1050.10">
    <property type="entry name" value="Carbonic anhydrase"/>
    <property type="match status" value="1"/>
</dbReference>
<dbReference type="SUPFAM" id="SSF53056">
    <property type="entry name" value="beta-carbonic anhydrase, cab"/>
    <property type="match status" value="1"/>
</dbReference>
<reference evidence="2 3" key="1">
    <citation type="submission" date="2022-06" db="EMBL/GenBank/DDBJ databases">
        <authorList>
            <person name="Jeon C.O."/>
        </authorList>
    </citation>
    <scope>NUCLEOTIDE SEQUENCE [LARGE SCALE GENOMIC DNA]</scope>
    <source>
        <strain evidence="2 3">KCTC 13943</strain>
    </source>
</reference>
<dbReference type="Proteomes" id="UP001523262">
    <property type="component" value="Unassembled WGS sequence"/>
</dbReference>